<protein>
    <submittedName>
        <fullName evidence="1">Uncharacterized protein</fullName>
    </submittedName>
</protein>
<dbReference type="AlphaFoldDB" id="A0A2P2P038"/>
<name>A0A2P2P038_RHIMU</name>
<organism evidence="1">
    <name type="scientific">Rhizophora mucronata</name>
    <name type="common">Asiatic mangrove</name>
    <dbReference type="NCBI Taxonomy" id="61149"/>
    <lineage>
        <taxon>Eukaryota</taxon>
        <taxon>Viridiplantae</taxon>
        <taxon>Streptophyta</taxon>
        <taxon>Embryophyta</taxon>
        <taxon>Tracheophyta</taxon>
        <taxon>Spermatophyta</taxon>
        <taxon>Magnoliopsida</taxon>
        <taxon>eudicotyledons</taxon>
        <taxon>Gunneridae</taxon>
        <taxon>Pentapetalae</taxon>
        <taxon>rosids</taxon>
        <taxon>fabids</taxon>
        <taxon>Malpighiales</taxon>
        <taxon>Rhizophoraceae</taxon>
        <taxon>Rhizophora</taxon>
    </lineage>
</organism>
<sequence>MWIASIMLYQCYAWNYFRDQHFFLRFMLFTSDTHKTCYVCIDLFCIDIDGFGIWGGAFSGCSVVKGNCFGMLEYEASKPQMRPAIWGDSRESFGAFCPSTTL</sequence>
<accession>A0A2P2P038</accession>
<evidence type="ECO:0000313" key="1">
    <source>
        <dbReference type="EMBL" id="MBX48105.1"/>
    </source>
</evidence>
<proteinExistence type="predicted"/>
<reference evidence="1" key="1">
    <citation type="submission" date="2018-02" db="EMBL/GenBank/DDBJ databases">
        <title>Rhizophora mucronata_Transcriptome.</title>
        <authorList>
            <person name="Meera S.P."/>
            <person name="Sreeshan A."/>
            <person name="Augustine A."/>
        </authorList>
    </citation>
    <scope>NUCLEOTIDE SEQUENCE</scope>
    <source>
        <tissue evidence="1">Leaf</tissue>
    </source>
</reference>
<dbReference type="EMBL" id="GGEC01067621">
    <property type="protein sequence ID" value="MBX48105.1"/>
    <property type="molecule type" value="Transcribed_RNA"/>
</dbReference>